<proteinExistence type="predicted"/>
<reference evidence="1" key="1">
    <citation type="submission" date="2022-07" db="EMBL/GenBank/DDBJ databases">
        <title>Genome Sequence of Xylaria arbuscula.</title>
        <authorList>
            <person name="Buettner E."/>
        </authorList>
    </citation>
    <scope>NUCLEOTIDE SEQUENCE</scope>
    <source>
        <strain evidence="1">VT107</strain>
    </source>
</reference>
<protein>
    <submittedName>
        <fullName evidence="1">Uncharacterized protein</fullName>
    </submittedName>
</protein>
<keyword evidence="2" id="KW-1185">Reference proteome</keyword>
<dbReference type="Proteomes" id="UP001148614">
    <property type="component" value="Unassembled WGS sequence"/>
</dbReference>
<name>A0A9W8N500_9PEZI</name>
<evidence type="ECO:0000313" key="2">
    <source>
        <dbReference type="Proteomes" id="UP001148614"/>
    </source>
</evidence>
<dbReference type="EMBL" id="JANPWZ010002855">
    <property type="protein sequence ID" value="KAJ3555663.1"/>
    <property type="molecule type" value="Genomic_DNA"/>
</dbReference>
<dbReference type="AlphaFoldDB" id="A0A9W8N500"/>
<comment type="caution">
    <text evidence="1">The sequence shown here is derived from an EMBL/GenBank/DDBJ whole genome shotgun (WGS) entry which is preliminary data.</text>
</comment>
<organism evidence="1 2">
    <name type="scientific">Xylaria arbuscula</name>
    <dbReference type="NCBI Taxonomy" id="114810"/>
    <lineage>
        <taxon>Eukaryota</taxon>
        <taxon>Fungi</taxon>
        <taxon>Dikarya</taxon>
        <taxon>Ascomycota</taxon>
        <taxon>Pezizomycotina</taxon>
        <taxon>Sordariomycetes</taxon>
        <taxon>Xylariomycetidae</taxon>
        <taxon>Xylariales</taxon>
        <taxon>Xylariaceae</taxon>
        <taxon>Xylaria</taxon>
    </lineage>
</organism>
<gene>
    <name evidence="1" type="ORF">NPX13_g10312</name>
</gene>
<evidence type="ECO:0000313" key="1">
    <source>
        <dbReference type="EMBL" id="KAJ3555663.1"/>
    </source>
</evidence>
<sequence>MPNNLDITIALLACPNRDYIYTVFNLSSSQSTVIIKGQSQDSRISKPGLSDTWLEIGGVSTDEVVELGTANICRILQPPTTSARKAE</sequence>
<accession>A0A9W8N500</accession>